<keyword evidence="3" id="KW-1003">Cell membrane</keyword>
<evidence type="ECO:0000313" key="10">
    <source>
        <dbReference type="Proteomes" id="UP000824140"/>
    </source>
</evidence>
<name>A0A9D1G0D0_9FIRM</name>
<dbReference type="GO" id="GO:0005886">
    <property type="term" value="C:plasma membrane"/>
    <property type="evidence" value="ECO:0007669"/>
    <property type="project" value="UniProtKB-SubCell"/>
</dbReference>
<comment type="similarity">
    <text evidence="7">Belongs to the binding-protein-dependent transport system permease family.</text>
</comment>
<accession>A0A9D1G0D0</accession>
<reference evidence="9" key="1">
    <citation type="submission" date="2020-10" db="EMBL/GenBank/DDBJ databases">
        <authorList>
            <person name="Gilroy R."/>
        </authorList>
    </citation>
    <scope>NUCLEOTIDE SEQUENCE</scope>
    <source>
        <strain evidence="9">13766</strain>
    </source>
</reference>
<dbReference type="Gene3D" id="1.10.3720.10">
    <property type="entry name" value="MetI-like"/>
    <property type="match status" value="1"/>
</dbReference>
<evidence type="ECO:0000256" key="1">
    <source>
        <dbReference type="ARBA" id="ARBA00004651"/>
    </source>
</evidence>
<dbReference type="Proteomes" id="UP000824140">
    <property type="component" value="Unassembled WGS sequence"/>
</dbReference>
<evidence type="ECO:0000256" key="3">
    <source>
        <dbReference type="ARBA" id="ARBA00022475"/>
    </source>
</evidence>
<evidence type="ECO:0000256" key="4">
    <source>
        <dbReference type="ARBA" id="ARBA00022692"/>
    </source>
</evidence>
<feature type="transmembrane region" description="Helical" evidence="7">
    <location>
        <begin position="263"/>
        <end position="282"/>
    </location>
</feature>
<protein>
    <submittedName>
        <fullName evidence="9">Carbohydrate ABC transporter permease</fullName>
    </submittedName>
</protein>
<dbReference type="Pfam" id="PF00528">
    <property type="entry name" value="BPD_transp_1"/>
    <property type="match status" value="1"/>
</dbReference>
<evidence type="ECO:0000256" key="6">
    <source>
        <dbReference type="ARBA" id="ARBA00023136"/>
    </source>
</evidence>
<proteinExistence type="inferred from homology"/>
<dbReference type="EMBL" id="DVJN01000164">
    <property type="protein sequence ID" value="HIS92973.1"/>
    <property type="molecule type" value="Genomic_DNA"/>
</dbReference>
<feature type="transmembrane region" description="Helical" evidence="7">
    <location>
        <begin position="78"/>
        <end position="102"/>
    </location>
</feature>
<gene>
    <name evidence="9" type="ORF">IAA84_08175</name>
</gene>
<evidence type="ECO:0000256" key="5">
    <source>
        <dbReference type="ARBA" id="ARBA00022989"/>
    </source>
</evidence>
<sequence>MTATVQHHRRKKTTGFDIAIVILLIVLSAIFLYPLIVTLSTSISDPAVMNSRQVWLLPYGFSIEAYKTLLNGSEILQYYLNTIVYAGCGTVIMLVCTAMLAYPLTYQTFALRKPLTALLLITMFFGGGLVPSYLNIQMLGMRDTIWAMILPGAISAYNVVVFRTFFKGIPDSLAESATIDGAGHFRVLFSIILPLSKALLATFTLFSVVGYWNDYMSALLYLDSESKFPIQLFLRKILNSMRMDDIADYSMLTQLQRVNTSTVQNAAIIITIVPILCVYPFLQKHFAKGVLIGSVKG</sequence>
<comment type="subcellular location">
    <subcellularLocation>
        <location evidence="1 7">Cell membrane</location>
        <topology evidence="1 7">Multi-pass membrane protein</topology>
    </subcellularLocation>
</comment>
<reference evidence="9" key="2">
    <citation type="journal article" date="2021" name="PeerJ">
        <title>Extensive microbial diversity within the chicken gut microbiome revealed by metagenomics and culture.</title>
        <authorList>
            <person name="Gilroy R."/>
            <person name="Ravi A."/>
            <person name="Getino M."/>
            <person name="Pursley I."/>
            <person name="Horton D.L."/>
            <person name="Alikhan N.F."/>
            <person name="Baker D."/>
            <person name="Gharbi K."/>
            <person name="Hall N."/>
            <person name="Watson M."/>
            <person name="Adriaenssens E.M."/>
            <person name="Foster-Nyarko E."/>
            <person name="Jarju S."/>
            <person name="Secka A."/>
            <person name="Antonio M."/>
            <person name="Oren A."/>
            <person name="Chaudhuri R.R."/>
            <person name="La Ragione R."/>
            <person name="Hildebrand F."/>
            <person name="Pallen M.J."/>
        </authorList>
    </citation>
    <scope>NUCLEOTIDE SEQUENCE</scope>
    <source>
        <strain evidence="9">13766</strain>
    </source>
</reference>
<comment type="caution">
    <text evidence="9">The sequence shown here is derived from an EMBL/GenBank/DDBJ whole genome shotgun (WGS) entry which is preliminary data.</text>
</comment>
<feature type="domain" description="ABC transmembrane type-1" evidence="8">
    <location>
        <begin position="79"/>
        <end position="281"/>
    </location>
</feature>
<keyword evidence="2 7" id="KW-0813">Transport</keyword>
<feature type="transmembrane region" description="Helical" evidence="7">
    <location>
        <begin position="16"/>
        <end position="36"/>
    </location>
</feature>
<keyword evidence="6 7" id="KW-0472">Membrane</keyword>
<dbReference type="AlphaFoldDB" id="A0A9D1G0D0"/>
<dbReference type="SUPFAM" id="SSF161098">
    <property type="entry name" value="MetI-like"/>
    <property type="match status" value="1"/>
</dbReference>
<evidence type="ECO:0000256" key="7">
    <source>
        <dbReference type="RuleBase" id="RU363032"/>
    </source>
</evidence>
<dbReference type="InterPro" id="IPR035906">
    <property type="entry name" value="MetI-like_sf"/>
</dbReference>
<dbReference type="PANTHER" id="PTHR43744">
    <property type="entry name" value="ABC TRANSPORTER PERMEASE PROTEIN MG189-RELATED-RELATED"/>
    <property type="match status" value="1"/>
</dbReference>
<keyword evidence="4 7" id="KW-0812">Transmembrane</keyword>
<dbReference type="InterPro" id="IPR000515">
    <property type="entry name" value="MetI-like"/>
</dbReference>
<feature type="transmembrane region" description="Helical" evidence="7">
    <location>
        <begin position="145"/>
        <end position="166"/>
    </location>
</feature>
<dbReference type="PROSITE" id="PS50928">
    <property type="entry name" value="ABC_TM1"/>
    <property type="match status" value="1"/>
</dbReference>
<dbReference type="CDD" id="cd06261">
    <property type="entry name" value="TM_PBP2"/>
    <property type="match status" value="1"/>
</dbReference>
<evidence type="ECO:0000259" key="8">
    <source>
        <dbReference type="PROSITE" id="PS50928"/>
    </source>
</evidence>
<feature type="transmembrane region" description="Helical" evidence="7">
    <location>
        <begin position="187"/>
        <end position="212"/>
    </location>
</feature>
<feature type="transmembrane region" description="Helical" evidence="7">
    <location>
        <begin position="114"/>
        <end position="133"/>
    </location>
</feature>
<dbReference type="PANTHER" id="PTHR43744:SF9">
    <property type="entry name" value="POLYGALACTURONAN_RHAMNOGALACTURONAN TRANSPORT SYSTEM PERMEASE PROTEIN YTCP"/>
    <property type="match status" value="1"/>
</dbReference>
<evidence type="ECO:0000256" key="2">
    <source>
        <dbReference type="ARBA" id="ARBA00022448"/>
    </source>
</evidence>
<keyword evidence="5 7" id="KW-1133">Transmembrane helix</keyword>
<evidence type="ECO:0000313" key="9">
    <source>
        <dbReference type="EMBL" id="HIS92973.1"/>
    </source>
</evidence>
<organism evidence="9 10">
    <name type="scientific">Candidatus Alectryocaccomicrobium excrementavium</name>
    <dbReference type="NCBI Taxonomy" id="2840668"/>
    <lineage>
        <taxon>Bacteria</taxon>
        <taxon>Bacillati</taxon>
        <taxon>Bacillota</taxon>
        <taxon>Clostridia</taxon>
        <taxon>Candidatus Alectryocaccomicrobium</taxon>
    </lineage>
</organism>
<dbReference type="GO" id="GO:0055085">
    <property type="term" value="P:transmembrane transport"/>
    <property type="evidence" value="ECO:0007669"/>
    <property type="project" value="InterPro"/>
</dbReference>